<evidence type="ECO:0000313" key="3">
    <source>
        <dbReference type="Proteomes" id="UP001150266"/>
    </source>
</evidence>
<organism evidence="2 3">
    <name type="scientific">Lentinula aciculospora</name>
    <dbReference type="NCBI Taxonomy" id="153920"/>
    <lineage>
        <taxon>Eukaryota</taxon>
        <taxon>Fungi</taxon>
        <taxon>Dikarya</taxon>
        <taxon>Basidiomycota</taxon>
        <taxon>Agaricomycotina</taxon>
        <taxon>Agaricomycetes</taxon>
        <taxon>Agaricomycetidae</taxon>
        <taxon>Agaricales</taxon>
        <taxon>Marasmiineae</taxon>
        <taxon>Omphalotaceae</taxon>
        <taxon>Lentinula</taxon>
    </lineage>
</organism>
<name>A0A9W9AIG2_9AGAR</name>
<sequence>MPAKSRIFSELLAEEAANGQVHTLILIRTPELIIISTTVVGAKRRKIGLNSKFDRMVEAMNVTYQSPNQRQRTRSSSVSSYGVPQTPVDAYNGLQVGALGQDFSVIKMRNGSRSDLEAENEDTSQVSQNSRCVASLPGWLSETFTALANKHPLRLLLPSSMRRANADAVTPHDVSATNDSEDVFAFGPLPVPVGSPHVLQSPIAFHARHKSTEIPIPARLASPLSHLEPFSTAGPASSICQPSPPNSFMSSAPFLQAQLGTANGHQLSRNYEYISPVTNDPLNEQVNILTSSFAPAPSLLASPQQYSSSDVIAGTYAEHDFNTHMPLRTSSPISTPPTFSLPPCSQNDYSNYDDDNPDGVLGDDIDHRSDLSNAFATPGPTYISSRPVYFDTPTDDPSSDPPDLEYEIDYATLNFQWTPFDRKDAGISEIKHPIQSISPIIQDQELRVGTGSLPPSSDQISGDDFNLSYAVLHSGNMGSDRELPLATSSDPPVANDESANANRNAAARVEKTFVTGSHPANPPSPSPFRFTPPSRTPSPTNIVAPTDVHFQRRRVSSSRISNDIRVANKQSPVSSVSSDCFFAPPPSSGYAAGDKVEDLNVLK</sequence>
<proteinExistence type="predicted"/>
<gene>
    <name evidence="2" type="ORF">J3R30DRAFT_1785617</name>
</gene>
<feature type="region of interest" description="Disordered" evidence="1">
    <location>
        <begin position="323"/>
        <end position="360"/>
    </location>
</feature>
<feature type="region of interest" description="Disordered" evidence="1">
    <location>
        <begin position="554"/>
        <end position="593"/>
    </location>
</feature>
<feature type="compositionally biased region" description="Polar residues" evidence="1">
    <location>
        <begin position="568"/>
        <end position="578"/>
    </location>
</feature>
<protein>
    <submittedName>
        <fullName evidence="2">Uncharacterized protein</fullName>
    </submittedName>
</protein>
<dbReference type="OrthoDB" id="3033167at2759"/>
<dbReference type="EMBL" id="JAOTPV010000004">
    <property type="protein sequence ID" value="KAJ4483463.1"/>
    <property type="molecule type" value="Genomic_DNA"/>
</dbReference>
<feature type="region of interest" description="Disordered" evidence="1">
    <location>
        <begin position="479"/>
        <end position="498"/>
    </location>
</feature>
<dbReference type="Proteomes" id="UP001150266">
    <property type="component" value="Unassembled WGS sequence"/>
</dbReference>
<dbReference type="AlphaFoldDB" id="A0A9W9AIG2"/>
<feature type="compositionally biased region" description="Low complexity" evidence="1">
    <location>
        <begin position="326"/>
        <end position="350"/>
    </location>
</feature>
<feature type="compositionally biased region" description="Acidic residues" evidence="1">
    <location>
        <begin position="351"/>
        <end position="360"/>
    </location>
</feature>
<evidence type="ECO:0000256" key="1">
    <source>
        <dbReference type="SAM" id="MobiDB-lite"/>
    </source>
</evidence>
<keyword evidence="3" id="KW-1185">Reference proteome</keyword>
<accession>A0A9W9AIG2</accession>
<reference evidence="2" key="1">
    <citation type="submission" date="2022-08" db="EMBL/GenBank/DDBJ databases">
        <title>A Global Phylogenomic Analysis of the Shiitake Genus Lentinula.</title>
        <authorList>
            <consortium name="DOE Joint Genome Institute"/>
            <person name="Sierra-Patev S."/>
            <person name="Min B."/>
            <person name="Naranjo-Ortiz M."/>
            <person name="Looney B."/>
            <person name="Konkel Z."/>
            <person name="Slot J.C."/>
            <person name="Sakamoto Y."/>
            <person name="Steenwyk J.L."/>
            <person name="Rokas A."/>
            <person name="Carro J."/>
            <person name="Camarero S."/>
            <person name="Ferreira P."/>
            <person name="Molpeceres G."/>
            <person name="Ruiz-Duenas F.J."/>
            <person name="Serrano A."/>
            <person name="Henrissat B."/>
            <person name="Drula E."/>
            <person name="Hughes K.W."/>
            <person name="Mata J.L."/>
            <person name="Ishikawa N.K."/>
            <person name="Vargas-Isla R."/>
            <person name="Ushijima S."/>
            <person name="Smith C.A."/>
            <person name="Ahrendt S."/>
            <person name="Andreopoulos W."/>
            <person name="He G."/>
            <person name="Labutti K."/>
            <person name="Lipzen A."/>
            <person name="Ng V."/>
            <person name="Riley R."/>
            <person name="Sandor L."/>
            <person name="Barry K."/>
            <person name="Martinez A.T."/>
            <person name="Xiao Y."/>
            <person name="Gibbons J.G."/>
            <person name="Terashima K."/>
            <person name="Grigoriev I.V."/>
            <person name="Hibbett D.S."/>
        </authorList>
    </citation>
    <scope>NUCLEOTIDE SEQUENCE</scope>
    <source>
        <strain evidence="2">JLM2183</strain>
    </source>
</reference>
<comment type="caution">
    <text evidence="2">The sequence shown here is derived from an EMBL/GenBank/DDBJ whole genome shotgun (WGS) entry which is preliminary data.</text>
</comment>
<evidence type="ECO:0000313" key="2">
    <source>
        <dbReference type="EMBL" id="KAJ4483463.1"/>
    </source>
</evidence>